<keyword evidence="5 11" id="KW-0479">Metal-binding</keyword>
<sequence>MASSSIRPSLSSFNKFPSFSSRNLSLRLSLFHLRNGVRQIPHNFGLKASRLLRHDSRCMRLMSSGSMSPYATQENALDWVKQDKRRMLHVVYRVGDLDKSIKFYTECLGMKVLRKRDMTEERYTNAFLGYGPEDAHFAIELTYNYGIETYDIGTGFGHFGVALDDIPRVVDIVKAKGGIITREPGPIKGGNSTIAVIEDPDGYKLELLERAPSPEPLCKVMLRVGDLDRSIKFYEKAVGMELLRTQDDPESKRTVAIMGYGPEEKNTVLELTYNYGVRKYDKGDAYVQIAIGTDDVYKTAEAIKLAGGKITREAGPVPGYSTKITSCVDPDGWKTVFVDNHDFHKEVE</sequence>
<dbReference type="CDD" id="cd16358">
    <property type="entry name" value="GlxI_Ni"/>
    <property type="match status" value="1"/>
</dbReference>
<gene>
    <name evidence="14" type="ORF">VFH_I154920</name>
</gene>
<dbReference type="EC" id="4.4.1.5" evidence="4 12"/>
<feature type="binding site" evidence="11">
    <location>
        <position position="140"/>
    </location>
    <ligand>
        <name>Zn(2+)</name>
        <dbReference type="ChEBI" id="CHEBI:29105"/>
        <note>ligand shared between dimeric partners</note>
    </ligand>
</feature>
<organism evidence="14 15">
    <name type="scientific">Vicia faba</name>
    <name type="common">Broad bean</name>
    <name type="synonym">Faba vulgaris</name>
    <dbReference type="NCBI Taxonomy" id="3906"/>
    <lineage>
        <taxon>Eukaryota</taxon>
        <taxon>Viridiplantae</taxon>
        <taxon>Streptophyta</taxon>
        <taxon>Embryophyta</taxon>
        <taxon>Tracheophyta</taxon>
        <taxon>Spermatophyta</taxon>
        <taxon>Magnoliopsida</taxon>
        <taxon>eudicotyledons</taxon>
        <taxon>Gunneridae</taxon>
        <taxon>Pentapetalae</taxon>
        <taxon>rosids</taxon>
        <taxon>fabids</taxon>
        <taxon>Fabales</taxon>
        <taxon>Fabaceae</taxon>
        <taxon>Papilionoideae</taxon>
        <taxon>50 kb inversion clade</taxon>
        <taxon>NPAAA clade</taxon>
        <taxon>Hologalegina</taxon>
        <taxon>IRL clade</taxon>
        <taxon>Fabeae</taxon>
        <taxon>Vicia</taxon>
    </lineage>
</organism>
<dbReference type="NCBIfam" id="TIGR00068">
    <property type="entry name" value="glyox_I"/>
    <property type="match status" value="1"/>
</dbReference>
<dbReference type="GO" id="GO:0005737">
    <property type="term" value="C:cytoplasm"/>
    <property type="evidence" value="ECO:0007669"/>
    <property type="project" value="TreeGrafter"/>
</dbReference>
<dbReference type="AlphaFoldDB" id="A0AAV0ZEA3"/>
<dbReference type="EMBL" id="OX451735">
    <property type="protein sequence ID" value="CAI8594720.1"/>
    <property type="molecule type" value="Genomic_DNA"/>
</dbReference>
<evidence type="ECO:0000256" key="10">
    <source>
        <dbReference type="PIRSR" id="PIRSR604361-1"/>
    </source>
</evidence>
<comment type="function">
    <text evidence="1 12">Catalyzes the conversion of hemimercaptal, formed from methylglyoxal and glutathione, to S-lactoylglutathione.</text>
</comment>
<evidence type="ECO:0000256" key="1">
    <source>
        <dbReference type="ARBA" id="ARBA00003610"/>
    </source>
</evidence>
<evidence type="ECO:0000313" key="14">
    <source>
        <dbReference type="EMBL" id="CAI8594720.1"/>
    </source>
</evidence>
<dbReference type="GO" id="GO:0019243">
    <property type="term" value="P:methylglyoxal catabolic process to D-lactate via S-lactoyl-glutathione"/>
    <property type="evidence" value="ECO:0007669"/>
    <property type="project" value="TreeGrafter"/>
</dbReference>
<dbReference type="Gene3D" id="3.10.180.10">
    <property type="entry name" value="2,3-Dihydroxybiphenyl 1,2-Dioxygenase, domain 1"/>
    <property type="match status" value="2"/>
</dbReference>
<feature type="binding site" evidence="11">
    <location>
        <position position="158"/>
    </location>
    <ligand>
        <name>Zn(2+)</name>
        <dbReference type="ChEBI" id="CHEBI:29105"/>
        <note>ligand shared between dimeric partners</note>
    </ligand>
</feature>
<dbReference type="Proteomes" id="UP001157006">
    <property type="component" value="Chromosome 1S"/>
</dbReference>
<dbReference type="PANTHER" id="PTHR46036">
    <property type="entry name" value="LACTOYLGLUTATHIONE LYASE"/>
    <property type="match status" value="1"/>
</dbReference>
<evidence type="ECO:0000259" key="13">
    <source>
        <dbReference type="PROSITE" id="PS51819"/>
    </source>
</evidence>
<dbReference type="InterPro" id="IPR037523">
    <property type="entry name" value="VOC_core"/>
</dbReference>
<dbReference type="InterPro" id="IPR004361">
    <property type="entry name" value="Glyoxalase_1"/>
</dbReference>
<comment type="pathway">
    <text evidence="2 12">Secondary metabolite metabolism; methylglyoxal degradation; (R)-lactate from methylglyoxal: step 1/2.</text>
</comment>
<keyword evidence="15" id="KW-1185">Reference proteome</keyword>
<comment type="cofactor">
    <cofactor evidence="11">
        <name>Zn(2+)</name>
        <dbReference type="ChEBI" id="CHEBI:29105"/>
    </cofactor>
    <text evidence="11">Binds 1 zinc ion per subunit. In the homodimer, two zinc ions are bound between subunits.</text>
</comment>
<keyword evidence="6" id="KW-0677">Repeat</keyword>
<dbReference type="InterPro" id="IPR018146">
    <property type="entry name" value="Glyoxalase_1_CS"/>
</dbReference>
<comment type="similarity">
    <text evidence="3 12">Belongs to the glyoxalase I family.</text>
</comment>
<evidence type="ECO:0000313" key="15">
    <source>
        <dbReference type="Proteomes" id="UP001157006"/>
    </source>
</evidence>
<keyword evidence="7 12" id="KW-0456">Lyase</keyword>
<evidence type="ECO:0000256" key="6">
    <source>
        <dbReference type="ARBA" id="ARBA00022737"/>
    </source>
</evidence>
<evidence type="ECO:0000256" key="5">
    <source>
        <dbReference type="ARBA" id="ARBA00022723"/>
    </source>
</evidence>
<dbReference type="PROSITE" id="PS00934">
    <property type="entry name" value="GLYOXALASE_I_1"/>
    <property type="match status" value="1"/>
</dbReference>
<evidence type="ECO:0000256" key="11">
    <source>
        <dbReference type="PIRSR" id="PIRSR604361-3"/>
    </source>
</evidence>
<proteinExistence type="inferred from homology"/>
<dbReference type="PANTHER" id="PTHR46036:SF10">
    <property type="entry name" value="LACTOYLGLUTATHIONE LYASE"/>
    <property type="match status" value="1"/>
</dbReference>
<evidence type="ECO:0000256" key="3">
    <source>
        <dbReference type="ARBA" id="ARBA00010363"/>
    </source>
</evidence>
<dbReference type="PROSITE" id="PS51819">
    <property type="entry name" value="VOC"/>
    <property type="match status" value="2"/>
</dbReference>
<dbReference type="Pfam" id="PF00903">
    <property type="entry name" value="Glyoxalase"/>
    <property type="match status" value="2"/>
</dbReference>
<reference evidence="14 15" key="1">
    <citation type="submission" date="2023-01" db="EMBL/GenBank/DDBJ databases">
        <authorList>
            <person name="Kreplak J."/>
        </authorList>
    </citation>
    <scope>NUCLEOTIDE SEQUENCE [LARGE SCALE GENOMIC DNA]</scope>
</reference>
<dbReference type="InterPro" id="IPR004360">
    <property type="entry name" value="Glyas_Fos-R_dOase_dom"/>
</dbReference>
<dbReference type="GO" id="GO:0004462">
    <property type="term" value="F:lactoylglutathione lyase activity"/>
    <property type="evidence" value="ECO:0007669"/>
    <property type="project" value="UniProtKB-UniRule"/>
</dbReference>
<dbReference type="InterPro" id="IPR029068">
    <property type="entry name" value="Glyas_Bleomycin-R_OHBP_Dase"/>
</dbReference>
<feature type="binding site" evidence="11">
    <location>
        <position position="206"/>
    </location>
    <ligand>
        <name>Zn(2+)</name>
        <dbReference type="ChEBI" id="CHEBI:29105"/>
        <note>ligand shared between dimeric partners</note>
    </ligand>
</feature>
<evidence type="ECO:0000256" key="2">
    <source>
        <dbReference type="ARBA" id="ARBA00005008"/>
    </source>
</evidence>
<protein>
    <recommendedName>
        <fullName evidence="4 12">Lactoylglutathione lyase</fullName>
        <ecNumber evidence="4 12">4.4.1.5</ecNumber>
    </recommendedName>
    <alternativeName>
        <fullName evidence="8 12">Glyoxalase I</fullName>
    </alternativeName>
</protein>
<accession>A0AAV0ZEA3</accession>
<name>A0AAV0ZEA3_VICFA</name>
<evidence type="ECO:0000256" key="12">
    <source>
        <dbReference type="RuleBase" id="RU361179"/>
    </source>
</evidence>
<dbReference type="FunFam" id="3.10.180.10:FF:000004">
    <property type="entry name" value="Lactoylglutathione lyase"/>
    <property type="match status" value="1"/>
</dbReference>
<dbReference type="GO" id="GO:0046872">
    <property type="term" value="F:metal ion binding"/>
    <property type="evidence" value="ECO:0007669"/>
    <property type="project" value="UniProtKB-UniRule"/>
</dbReference>
<comment type="catalytic activity">
    <reaction evidence="9 12">
        <text>(R)-S-lactoylglutathione = methylglyoxal + glutathione</text>
        <dbReference type="Rhea" id="RHEA:19069"/>
        <dbReference type="ChEBI" id="CHEBI:17158"/>
        <dbReference type="ChEBI" id="CHEBI:57474"/>
        <dbReference type="ChEBI" id="CHEBI:57925"/>
        <dbReference type="EC" id="4.4.1.5"/>
    </reaction>
</comment>
<feature type="active site" description="Proton donor/acceptor" evidence="10">
    <location>
        <position position="206"/>
    </location>
</feature>
<evidence type="ECO:0000256" key="7">
    <source>
        <dbReference type="ARBA" id="ARBA00023239"/>
    </source>
</evidence>
<dbReference type="PROSITE" id="PS00935">
    <property type="entry name" value="GLYOXALASE_I_2"/>
    <property type="match status" value="1"/>
</dbReference>
<evidence type="ECO:0000256" key="8">
    <source>
        <dbReference type="ARBA" id="ARBA00030537"/>
    </source>
</evidence>
<feature type="domain" description="VOC" evidence="13">
    <location>
        <begin position="216"/>
        <end position="340"/>
    </location>
</feature>
<dbReference type="SUPFAM" id="SSF54593">
    <property type="entry name" value="Glyoxalase/Bleomycin resistance protein/Dihydroxybiphenyl dioxygenase"/>
    <property type="match status" value="2"/>
</dbReference>
<feature type="domain" description="VOC" evidence="13">
    <location>
        <begin position="86"/>
        <end position="210"/>
    </location>
</feature>
<keyword evidence="11 12" id="KW-0862">Zinc</keyword>
<evidence type="ECO:0000256" key="9">
    <source>
        <dbReference type="ARBA" id="ARBA00048273"/>
    </source>
</evidence>
<evidence type="ECO:0000256" key="4">
    <source>
        <dbReference type="ARBA" id="ARBA00012081"/>
    </source>
</evidence>